<dbReference type="Proteomes" id="UP000327013">
    <property type="component" value="Chromosome 7"/>
</dbReference>
<keyword evidence="7" id="KW-1185">Reference proteome</keyword>
<dbReference type="Gene3D" id="3.40.50.2060">
    <property type="match status" value="1"/>
</dbReference>
<evidence type="ECO:0000256" key="2">
    <source>
        <dbReference type="ARBA" id="ARBA00009884"/>
    </source>
</evidence>
<dbReference type="InterPro" id="IPR043127">
    <property type="entry name" value="Sec-1-like_dom3a"/>
</dbReference>
<evidence type="ECO:0000256" key="3">
    <source>
        <dbReference type="ARBA" id="ARBA00022448"/>
    </source>
</evidence>
<dbReference type="InterPro" id="IPR027482">
    <property type="entry name" value="Sec1-like_dom2"/>
</dbReference>
<protein>
    <recommendedName>
        <fullName evidence="8">Vacuolar protein sorting-associated protein 45 homolog</fullName>
    </recommendedName>
</protein>
<evidence type="ECO:0000256" key="5">
    <source>
        <dbReference type="ARBA" id="ARBA00023136"/>
    </source>
</evidence>
<evidence type="ECO:0000256" key="1">
    <source>
        <dbReference type="ARBA" id="ARBA00004184"/>
    </source>
</evidence>
<dbReference type="InterPro" id="IPR043154">
    <property type="entry name" value="Sec-1-like_dom1"/>
</dbReference>
<reference evidence="6 7" key="1">
    <citation type="submission" date="2019-06" db="EMBL/GenBank/DDBJ databases">
        <title>A chromosomal-level reference genome of Carpinus fangiana (Coryloideae, Betulaceae).</title>
        <authorList>
            <person name="Yang X."/>
            <person name="Wang Z."/>
            <person name="Zhang L."/>
            <person name="Hao G."/>
            <person name="Liu J."/>
            <person name="Yang Y."/>
        </authorList>
    </citation>
    <scope>NUCLEOTIDE SEQUENCE [LARGE SCALE GENOMIC DNA]</scope>
    <source>
        <strain evidence="6">Cfa_2016G</strain>
        <tissue evidence="6">Leaf</tissue>
    </source>
</reference>
<dbReference type="InterPro" id="IPR036045">
    <property type="entry name" value="Sec1-like_sf"/>
</dbReference>
<dbReference type="Gene3D" id="3.90.830.10">
    <property type="entry name" value="Syntaxin Binding Protein 1, Chain A, domain 2"/>
    <property type="match status" value="1"/>
</dbReference>
<sequence>MSLVTAVRDYINRMLQDISGMKVLILDSHTVSTVSVAYSQSELLQKEVFLVELVDSISKSKESMSHLKAVFFLRPTSENIQRLRRQLASPRFGEYHLFFSNLLKDTQIHNLADSDEQEVVQQVQEFYADFVAIDPYHFTLNVPSNHLYMLPAVVDPPSLQNFCDRVVDGIAAVFLALKRRPIIRYQRTSDIAKRIAQETAKLMYQQESGLFDFRRTEVSPLLLVIDRRDDPLTPLLNQWTYQAMVHELIGIQDNKVDLRSTGKFPKDQQEVVLSSEQDAFFKANMYENFGDIGMNIKRLVDEFQQIAKSNQNIQTIEDMAKFVDNYPEYKKMQGNVSKHVTLVTEMSKIVEERKLMLVSQTEQELACNGGQVAAFEAVTNLLNNESICDIDRLRLVMLYALRYEKESPVQLMQLFTKLASRSAKYKPGLVQFLLKQAGVDKRTGDLYGNRDFLNIARNMARGLKGVENVYTQHQPLLFQTVESITKGRMRDVDYPYVGNHFQQGRPQEVVIFIVGGTTYEESRSVALQNASNSGIRFILGGSVVLNSKRFLKDLEEAQRMARPSTTVL</sequence>
<name>A0A5N6RLW9_9ROSI</name>
<dbReference type="AlphaFoldDB" id="A0A5N6RLW9"/>
<dbReference type="OrthoDB" id="10266265at2759"/>
<gene>
    <name evidence="6" type="ORF">FH972_018360</name>
</gene>
<evidence type="ECO:0000313" key="7">
    <source>
        <dbReference type="Proteomes" id="UP000327013"/>
    </source>
</evidence>
<dbReference type="Pfam" id="PF00995">
    <property type="entry name" value="Sec1"/>
    <property type="match status" value="1"/>
</dbReference>
<dbReference type="GO" id="GO:0031201">
    <property type="term" value="C:SNARE complex"/>
    <property type="evidence" value="ECO:0007669"/>
    <property type="project" value="UniProtKB-ARBA"/>
</dbReference>
<keyword evidence="4" id="KW-0653">Protein transport</keyword>
<evidence type="ECO:0000313" key="6">
    <source>
        <dbReference type="EMBL" id="KAE8100464.1"/>
    </source>
</evidence>
<dbReference type="PIRSF" id="PIRSF005715">
    <property type="entry name" value="VPS45_Sec1"/>
    <property type="match status" value="1"/>
</dbReference>
<keyword evidence="3" id="KW-0813">Transport</keyword>
<evidence type="ECO:0000256" key="4">
    <source>
        <dbReference type="ARBA" id="ARBA00022927"/>
    </source>
</evidence>
<dbReference type="GO" id="GO:0098588">
    <property type="term" value="C:bounding membrane of organelle"/>
    <property type="evidence" value="ECO:0007669"/>
    <property type="project" value="UniProtKB-ARBA"/>
</dbReference>
<comment type="similarity">
    <text evidence="2">Belongs to the STXBP/unc-18/SEC1 family.</text>
</comment>
<dbReference type="GO" id="GO:0031338">
    <property type="term" value="P:regulation of vesicle fusion"/>
    <property type="evidence" value="ECO:0007669"/>
    <property type="project" value="UniProtKB-ARBA"/>
</dbReference>
<dbReference type="GO" id="GO:0016192">
    <property type="term" value="P:vesicle-mediated transport"/>
    <property type="evidence" value="ECO:0007669"/>
    <property type="project" value="InterPro"/>
</dbReference>
<evidence type="ECO:0008006" key="8">
    <source>
        <dbReference type="Google" id="ProtNLM"/>
    </source>
</evidence>
<keyword evidence="5" id="KW-0472">Membrane</keyword>
<dbReference type="Gene3D" id="1.25.40.60">
    <property type="match status" value="1"/>
</dbReference>
<dbReference type="PANTHER" id="PTHR11679">
    <property type="entry name" value="VESICLE PROTEIN SORTING-ASSOCIATED"/>
    <property type="match status" value="1"/>
</dbReference>
<dbReference type="GO" id="GO:0006886">
    <property type="term" value="P:intracellular protein transport"/>
    <property type="evidence" value="ECO:0007669"/>
    <property type="project" value="UniProtKB-ARBA"/>
</dbReference>
<accession>A0A5N6RLW9</accession>
<dbReference type="FunFam" id="3.40.50.2060:FF:000007">
    <property type="entry name" value="Vacuolar sorting protein"/>
    <property type="match status" value="1"/>
</dbReference>
<dbReference type="InterPro" id="IPR001619">
    <property type="entry name" value="Sec1-like"/>
</dbReference>
<dbReference type="GO" id="GO:0005794">
    <property type="term" value="C:Golgi apparatus"/>
    <property type="evidence" value="ECO:0007669"/>
    <property type="project" value="UniProtKB-ARBA"/>
</dbReference>
<organism evidence="6 7">
    <name type="scientific">Carpinus fangiana</name>
    <dbReference type="NCBI Taxonomy" id="176857"/>
    <lineage>
        <taxon>Eukaryota</taxon>
        <taxon>Viridiplantae</taxon>
        <taxon>Streptophyta</taxon>
        <taxon>Embryophyta</taxon>
        <taxon>Tracheophyta</taxon>
        <taxon>Spermatophyta</taxon>
        <taxon>Magnoliopsida</taxon>
        <taxon>eudicotyledons</taxon>
        <taxon>Gunneridae</taxon>
        <taxon>Pentapetalae</taxon>
        <taxon>rosids</taxon>
        <taxon>fabids</taxon>
        <taxon>Fagales</taxon>
        <taxon>Betulaceae</taxon>
        <taxon>Carpinus</taxon>
    </lineage>
</organism>
<proteinExistence type="inferred from homology"/>
<comment type="subcellular location">
    <subcellularLocation>
        <location evidence="1">Endomembrane system</location>
        <topology evidence="1">Peripheral membrane protein</topology>
    </subcellularLocation>
</comment>
<dbReference type="Gene3D" id="3.40.50.1910">
    <property type="match status" value="1"/>
</dbReference>
<dbReference type="SUPFAM" id="SSF56815">
    <property type="entry name" value="Sec1/munc18-like (SM) proteins"/>
    <property type="match status" value="1"/>
</dbReference>
<dbReference type="EMBL" id="CM017327">
    <property type="protein sequence ID" value="KAE8100464.1"/>
    <property type="molecule type" value="Genomic_DNA"/>
</dbReference>